<evidence type="ECO:0000256" key="3">
    <source>
        <dbReference type="SAM" id="MobiDB-lite"/>
    </source>
</evidence>
<dbReference type="RefSeq" id="WP_344038709.1">
    <property type="nucleotide sequence ID" value="NZ_BAAAKE010000012.1"/>
</dbReference>
<evidence type="ECO:0000259" key="5">
    <source>
        <dbReference type="Pfam" id="PF00561"/>
    </source>
</evidence>
<dbReference type="InterPro" id="IPR000073">
    <property type="entry name" value="AB_hydrolase_1"/>
</dbReference>
<dbReference type="Proteomes" id="UP001595833">
    <property type="component" value="Unassembled WGS sequence"/>
</dbReference>
<gene>
    <name evidence="7" type="ORF">ACFPFM_16925</name>
</gene>
<keyword evidence="8" id="KW-1185">Reference proteome</keyword>
<proteinExistence type="inferred from homology"/>
<dbReference type="PANTHER" id="PTHR43248:SF25">
    <property type="entry name" value="AB HYDROLASE-1 DOMAIN-CONTAINING PROTEIN-RELATED"/>
    <property type="match status" value="1"/>
</dbReference>
<keyword evidence="4" id="KW-0732">Signal</keyword>
<feature type="chain" id="PRO_5045377836" evidence="4">
    <location>
        <begin position="20"/>
        <end position="454"/>
    </location>
</feature>
<dbReference type="Pfam" id="PF08386">
    <property type="entry name" value="Abhydrolase_4"/>
    <property type="match status" value="1"/>
</dbReference>
<evidence type="ECO:0000256" key="1">
    <source>
        <dbReference type="ARBA" id="ARBA00010088"/>
    </source>
</evidence>
<keyword evidence="2 7" id="KW-0378">Hydrolase</keyword>
<feature type="domain" description="Peptidase S33 tripeptidyl aminopeptidase-like C-terminal" evidence="6">
    <location>
        <begin position="366"/>
        <end position="453"/>
    </location>
</feature>
<dbReference type="PANTHER" id="PTHR43248">
    <property type="entry name" value="2-SUCCINYL-6-HYDROXY-2,4-CYCLOHEXADIENE-1-CARBOXYLATE SYNTHASE"/>
    <property type="match status" value="1"/>
</dbReference>
<comment type="similarity">
    <text evidence="1">Belongs to the peptidase S33 family.</text>
</comment>
<comment type="caution">
    <text evidence="7">The sequence shown here is derived from an EMBL/GenBank/DDBJ whole genome shotgun (WGS) entry which is preliminary data.</text>
</comment>
<feature type="signal peptide" evidence="4">
    <location>
        <begin position="1"/>
        <end position="19"/>
    </location>
</feature>
<name>A0ABV9Y1P8_9PSEU</name>
<evidence type="ECO:0000256" key="2">
    <source>
        <dbReference type="ARBA" id="ARBA00022801"/>
    </source>
</evidence>
<evidence type="ECO:0000256" key="4">
    <source>
        <dbReference type="SAM" id="SignalP"/>
    </source>
</evidence>
<reference evidence="8" key="1">
    <citation type="journal article" date="2019" name="Int. J. Syst. Evol. Microbiol.">
        <title>The Global Catalogue of Microorganisms (GCM) 10K type strain sequencing project: providing services to taxonomists for standard genome sequencing and annotation.</title>
        <authorList>
            <consortium name="The Broad Institute Genomics Platform"/>
            <consortium name="The Broad Institute Genome Sequencing Center for Infectious Disease"/>
            <person name="Wu L."/>
            <person name="Ma J."/>
        </authorList>
    </citation>
    <scope>NUCLEOTIDE SEQUENCE [LARGE SCALE GENOMIC DNA]</scope>
    <source>
        <strain evidence="8">KCTC 12848</strain>
    </source>
</reference>
<protein>
    <submittedName>
        <fullName evidence="7">Alpha/beta fold hydrolase</fullName>
    </submittedName>
</protein>
<dbReference type="InterPro" id="IPR013595">
    <property type="entry name" value="Pept_S33_TAP-like_C"/>
</dbReference>
<dbReference type="SUPFAM" id="SSF53474">
    <property type="entry name" value="alpha/beta-Hydrolases"/>
    <property type="match status" value="1"/>
</dbReference>
<dbReference type="InterPro" id="IPR029058">
    <property type="entry name" value="AB_hydrolase_fold"/>
</dbReference>
<accession>A0ABV9Y1P8</accession>
<organism evidence="7 8">
    <name type="scientific">Saccharothrix xinjiangensis</name>
    <dbReference type="NCBI Taxonomy" id="204798"/>
    <lineage>
        <taxon>Bacteria</taxon>
        <taxon>Bacillati</taxon>
        <taxon>Actinomycetota</taxon>
        <taxon>Actinomycetes</taxon>
        <taxon>Pseudonocardiales</taxon>
        <taxon>Pseudonocardiaceae</taxon>
        <taxon>Saccharothrix</taxon>
    </lineage>
</organism>
<dbReference type="Pfam" id="PF00561">
    <property type="entry name" value="Abhydrolase_1"/>
    <property type="match status" value="1"/>
</dbReference>
<sequence>MLKTLLALALLAPPAATHAPPALDWAPCPDSGAVAVDCADLPVPIAGPGGRRITLKVARLPATGAKRGSVLVNFGGPQGDQIAVLRSRSRIFDEIRRSLDVVTWDPRGYPGLSSPVLACDWAFLRTPPLPATQAGLDELSAANRARGERCRATDPELFDHMGSDSDARDAEAIRGALGEGSVNFIGTSYGGVIAQAYARLFPHRVRTMYVDGTGNHSARDWERELVAIARDVDGLMRRFFDQAEPGAEQRWRALVAGADREPVPAPAVNTRYDGTQLRFLAFAKAKDGPARWGELAAAITAAENGDASGFAPRGRDPHPGLPGGGVKECLDFPRPTDQRRLARTTGRLDRVAPNTGPAFPLAWHLPTTCTGWPAPVANPPAPLPRGLPPLLGAGTWLDHAATARVTAQVPGSRTIRHDGPGHNLFAGMANQCVIDLVSRYVTTRALPPAGTTCG</sequence>
<dbReference type="GO" id="GO:0016787">
    <property type="term" value="F:hydrolase activity"/>
    <property type="evidence" value="ECO:0007669"/>
    <property type="project" value="UniProtKB-KW"/>
</dbReference>
<evidence type="ECO:0000259" key="6">
    <source>
        <dbReference type="Pfam" id="PF08386"/>
    </source>
</evidence>
<feature type="region of interest" description="Disordered" evidence="3">
    <location>
        <begin position="307"/>
        <end position="332"/>
    </location>
</feature>
<dbReference type="Gene3D" id="3.40.50.1820">
    <property type="entry name" value="alpha/beta hydrolase"/>
    <property type="match status" value="1"/>
</dbReference>
<feature type="domain" description="AB hydrolase-1" evidence="5">
    <location>
        <begin position="119"/>
        <end position="252"/>
    </location>
</feature>
<evidence type="ECO:0000313" key="8">
    <source>
        <dbReference type="Proteomes" id="UP001595833"/>
    </source>
</evidence>
<dbReference type="EMBL" id="JBHSJB010000013">
    <property type="protein sequence ID" value="MFC5055435.1"/>
    <property type="molecule type" value="Genomic_DNA"/>
</dbReference>
<dbReference type="InterPro" id="IPR051601">
    <property type="entry name" value="Serine_prot/Carboxylest_S33"/>
</dbReference>
<evidence type="ECO:0000313" key="7">
    <source>
        <dbReference type="EMBL" id="MFC5055435.1"/>
    </source>
</evidence>